<evidence type="ECO:0000256" key="2">
    <source>
        <dbReference type="ARBA" id="ARBA00022771"/>
    </source>
</evidence>
<name>A0A6J1RH65_9HYME</name>
<dbReference type="GO" id="GO:0003677">
    <property type="term" value="F:DNA binding"/>
    <property type="evidence" value="ECO:0007669"/>
    <property type="project" value="UniProtKB-UniRule"/>
</dbReference>
<evidence type="ECO:0000256" key="3">
    <source>
        <dbReference type="ARBA" id="ARBA00022833"/>
    </source>
</evidence>
<dbReference type="Gene3D" id="6.20.210.20">
    <property type="entry name" value="THAP domain"/>
    <property type="match status" value="1"/>
</dbReference>
<proteinExistence type="predicted"/>
<dbReference type="PROSITE" id="PS50950">
    <property type="entry name" value="ZF_THAP"/>
    <property type="match status" value="1"/>
</dbReference>
<feature type="domain" description="THAP-type" evidence="6">
    <location>
        <begin position="1"/>
        <end position="77"/>
    </location>
</feature>
<dbReference type="Proteomes" id="UP000504618">
    <property type="component" value="Unplaced"/>
</dbReference>
<evidence type="ECO:0000256" key="1">
    <source>
        <dbReference type="ARBA" id="ARBA00022723"/>
    </source>
</evidence>
<evidence type="ECO:0000256" key="4">
    <source>
        <dbReference type="ARBA" id="ARBA00023125"/>
    </source>
</evidence>
<dbReference type="InterPro" id="IPR006612">
    <property type="entry name" value="THAP_Znf"/>
</dbReference>
<gene>
    <name evidence="8" type="primary">LOC112468932</name>
</gene>
<dbReference type="InterPro" id="IPR026521">
    <property type="entry name" value="THAP2"/>
</dbReference>
<dbReference type="Pfam" id="PF05485">
    <property type="entry name" value="THAP"/>
    <property type="match status" value="1"/>
</dbReference>
<reference evidence="8" key="1">
    <citation type="submission" date="2025-08" db="UniProtKB">
        <authorList>
            <consortium name="RefSeq"/>
        </authorList>
    </citation>
    <scope>IDENTIFICATION</scope>
    <source>
        <tissue evidence="8">Whole body</tissue>
    </source>
</reference>
<keyword evidence="3" id="KW-0862">Zinc</keyword>
<dbReference type="SMART" id="SM00980">
    <property type="entry name" value="THAP"/>
    <property type="match status" value="1"/>
</dbReference>
<dbReference type="GeneID" id="112468932"/>
<keyword evidence="2 5" id="KW-0863">Zinc-finger</keyword>
<evidence type="ECO:0000256" key="5">
    <source>
        <dbReference type="PROSITE-ProRule" id="PRU00309"/>
    </source>
</evidence>
<keyword evidence="4 5" id="KW-0238">DNA-binding</keyword>
<accession>A0A6J1RH65</accession>
<dbReference type="PANTHER" id="PTHR47696">
    <property type="entry name" value="THAP DOMAIN-CONTAINING PROTEIN 2"/>
    <property type="match status" value="1"/>
</dbReference>
<keyword evidence="7" id="KW-1185">Reference proteome</keyword>
<evidence type="ECO:0000313" key="7">
    <source>
        <dbReference type="Proteomes" id="UP000504618"/>
    </source>
</evidence>
<keyword evidence="1" id="KW-0479">Metal-binding</keyword>
<dbReference type="SUPFAM" id="SSF57716">
    <property type="entry name" value="Glucocorticoid receptor-like (DNA-binding domain)"/>
    <property type="match status" value="1"/>
</dbReference>
<dbReference type="InterPro" id="IPR038441">
    <property type="entry name" value="THAP_Znf_sf"/>
</dbReference>
<dbReference type="AlphaFoldDB" id="A0A6J1RH65"/>
<evidence type="ECO:0000313" key="8">
    <source>
        <dbReference type="RefSeq" id="XP_024894122.1"/>
    </source>
</evidence>
<sequence length="232" mass="26635">MRSCYLCGRFASKTEKISLHKFPKNPEICKKWVEICGLQETDDVSHLFLCSLHFKVPRNLIVQEKWKLPLGIIPNLDITDVSTTNVTTLPEISLNHPPILLSNVLKDSTNIPKSIETSLNISDDINCDRDAPSTSKVSYSNSEEDCYSPPKKRFFAEPRYISEINSFDVSTPRKARRVIKYIKTEDEKKRKQIKSLQDQNRRLVMRIAKLQDLMSHLKESSLISDDAGDHLM</sequence>
<dbReference type="RefSeq" id="XP_024894122.1">
    <property type="nucleotide sequence ID" value="XM_025038354.1"/>
</dbReference>
<evidence type="ECO:0000259" key="6">
    <source>
        <dbReference type="PROSITE" id="PS50950"/>
    </source>
</evidence>
<organism evidence="7 8">
    <name type="scientific">Temnothorax curvispinosus</name>
    <dbReference type="NCBI Taxonomy" id="300111"/>
    <lineage>
        <taxon>Eukaryota</taxon>
        <taxon>Metazoa</taxon>
        <taxon>Ecdysozoa</taxon>
        <taxon>Arthropoda</taxon>
        <taxon>Hexapoda</taxon>
        <taxon>Insecta</taxon>
        <taxon>Pterygota</taxon>
        <taxon>Neoptera</taxon>
        <taxon>Endopterygota</taxon>
        <taxon>Hymenoptera</taxon>
        <taxon>Apocrita</taxon>
        <taxon>Aculeata</taxon>
        <taxon>Formicoidea</taxon>
        <taxon>Formicidae</taxon>
        <taxon>Myrmicinae</taxon>
        <taxon>Temnothorax</taxon>
    </lineage>
</organism>
<dbReference type="PANTHER" id="PTHR47696:SF1">
    <property type="entry name" value="THAP DOMAIN-CONTAINING PROTEIN 2"/>
    <property type="match status" value="1"/>
</dbReference>
<dbReference type="GO" id="GO:0008270">
    <property type="term" value="F:zinc ion binding"/>
    <property type="evidence" value="ECO:0007669"/>
    <property type="project" value="UniProtKB-KW"/>
</dbReference>
<protein>
    <submittedName>
        <fullName evidence="8">Uncharacterized protein LOC112468932 isoform X2</fullName>
    </submittedName>
</protein>